<gene>
    <name evidence="8" type="ORF">GCM10011519_18490</name>
</gene>
<protein>
    <submittedName>
        <fullName evidence="8">DNA-binding response regulator</fullName>
    </submittedName>
</protein>
<dbReference type="GO" id="GO:0006355">
    <property type="term" value="P:regulation of DNA-templated transcription"/>
    <property type="evidence" value="ECO:0007669"/>
    <property type="project" value="InterPro"/>
</dbReference>
<evidence type="ECO:0000313" key="9">
    <source>
        <dbReference type="Proteomes" id="UP000649179"/>
    </source>
</evidence>
<evidence type="ECO:0000256" key="4">
    <source>
        <dbReference type="ARBA" id="ARBA00023163"/>
    </source>
</evidence>
<dbReference type="Pfam" id="PF00072">
    <property type="entry name" value="Response_reg"/>
    <property type="match status" value="1"/>
</dbReference>
<accession>A0A917BI55</accession>
<dbReference type="InterPro" id="IPR039420">
    <property type="entry name" value="WalR-like"/>
</dbReference>
<keyword evidence="2" id="KW-0805">Transcription regulation</keyword>
<dbReference type="RefSeq" id="WP_188779511.1">
    <property type="nucleotide sequence ID" value="NZ_BMKQ01000001.1"/>
</dbReference>
<evidence type="ECO:0000313" key="8">
    <source>
        <dbReference type="EMBL" id="GGF44945.1"/>
    </source>
</evidence>
<name>A0A917BI55_9ACTN</name>
<dbReference type="CDD" id="cd06170">
    <property type="entry name" value="LuxR_C_like"/>
    <property type="match status" value="1"/>
</dbReference>
<sequence>MRVVLADDQPAICAGFAALLDAQDDLEVVGTAHDGAALVALVEQSAPDLALVDVRMPVLDGIAATRRITAEHATRVLVLTTFDLDAYVFDAIRAGASGFLLKDVTAERLVEAVRLVGEGSMLLGPRVTRRLVEDFGVRRSEPRAALAGHRLTPRETEVLLLLGQGWSNAEIADSLVVGAETVKSHVAEVLRKLALRDRVQAVVFCYERGLVRPGEA</sequence>
<keyword evidence="1 5" id="KW-0597">Phosphoprotein</keyword>
<dbReference type="GO" id="GO:0003677">
    <property type="term" value="F:DNA binding"/>
    <property type="evidence" value="ECO:0007669"/>
    <property type="project" value="UniProtKB-KW"/>
</dbReference>
<dbReference type="SMART" id="SM00448">
    <property type="entry name" value="REC"/>
    <property type="match status" value="1"/>
</dbReference>
<dbReference type="PANTHER" id="PTHR43214">
    <property type="entry name" value="TWO-COMPONENT RESPONSE REGULATOR"/>
    <property type="match status" value="1"/>
</dbReference>
<reference evidence="8" key="2">
    <citation type="submission" date="2020-09" db="EMBL/GenBank/DDBJ databases">
        <authorList>
            <person name="Sun Q."/>
            <person name="Zhou Y."/>
        </authorList>
    </citation>
    <scope>NUCLEOTIDE SEQUENCE</scope>
    <source>
        <strain evidence="8">CGMCC 1.16067</strain>
    </source>
</reference>
<dbReference type="CDD" id="cd17535">
    <property type="entry name" value="REC_NarL-like"/>
    <property type="match status" value="1"/>
</dbReference>
<dbReference type="SUPFAM" id="SSF46894">
    <property type="entry name" value="C-terminal effector domain of the bipartite response regulators"/>
    <property type="match status" value="1"/>
</dbReference>
<evidence type="ECO:0000259" key="7">
    <source>
        <dbReference type="PROSITE" id="PS50110"/>
    </source>
</evidence>
<feature type="domain" description="Response regulatory" evidence="7">
    <location>
        <begin position="2"/>
        <end position="117"/>
    </location>
</feature>
<dbReference type="SMART" id="SM00421">
    <property type="entry name" value="HTH_LUXR"/>
    <property type="match status" value="1"/>
</dbReference>
<proteinExistence type="predicted"/>
<feature type="modified residue" description="4-aspartylphosphate" evidence="5">
    <location>
        <position position="53"/>
    </location>
</feature>
<dbReference type="PANTHER" id="PTHR43214:SF24">
    <property type="entry name" value="TRANSCRIPTIONAL REGULATORY PROTEIN NARL-RELATED"/>
    <property type="match status" value="1"/>
</dbReference>
<dbReference type="InterPro" id="IPR016032">
    <property type="entry name" value="Sig_transdc_resp-reg_C-effctor"/>
</dbReference>
<evidence type="ECO:0000256" key="2">
    <source>
        <dbReference type="ARBA" id="ARBA00023015"/>
    </source>
</evidence>
<reference evidence="8" key="1">
    <citation type="journal article" date="2014" name="Int. J. Syst. Evol. Microbiol.">
        <title>Complete genome sequence of Corynebacterium casei LMG S-19264T (=DSM 44701T), isolated from a smear-ripened cheese.</title>
        <authorList>
            <consortium name="US DOE Joint Genome Institute (JGI-PGF)"/>
            <person name="Walter F."/>
            <person name="Albersmeier A."/>
            <person name="Kalinowski J."/>
            <person name="Ruckert C."/>
        </authorList>
    </citation>
    <scope>NUCLEOTIDE SEQUENCE</scope>
    <source>
        <strain evidence="8">CGMCC 1.16067</strain>
    </source>
</reference>
<dbReference type="PROSITE" id="PS50043">
    <property type="entry name" value="HTH_LUXR_2"/>
    <property type="match status" value="1"/>
</dbReference>
<keyword evidence="9" id="KW-1185">Reference proteome</keyword>
<dbReference type="GO" id="GO:0000160">
    <property type="term" value="P:phosphorelay signal transduction system"/>
    <property type="evidence" value="ECO:0007669"/>
    <property type="project" value="InterPro"/>
</dbReference>
<comment type="caution">
    <text evidence="8">The sequence shown here is derived from an EMBL/GenBank/DDBJ whole genome shotgun (WGS) entry which is preliminary data.</text>
</comment>
<dbReference type="Proteomes" id="UP000649179">
    <property type="component" value="Unassembled WGS sequence"/>
</dbReference>
<dbReference type="Gene3D" id="3.40.50.2300">
    <property type="match status" value="1"/>
</dbReference>
<keyword evidence="4" id="KW-0804">Transcription</keyword>
<dbReference type="InterPro" id="IPR011006">
    <property type="entry name" value="CheY-like_superfamily"/>
</dbReference>
<dbReference type="InterPro" id="IPR000792">
    <property type="entry name" value="Tscrpt_reg_LuxR_C"/>
</dbReference>
<dbReference type="EMBL" id="BMKQ01000001">
    <property type="protein sequence ID" value="GGF44945.1"/>
    <property type="molecule type" value="Genomic_DNA"/>
</dbReference>
<keyword evidence="3 8" id="KW-0238">DNA-binding</keyword>
<dbReference type="AlphaFoldDB" id="A0A917BI55"/>
<evidence type="ECO:0000256" key="5">
    <source>
        <dbReference type="PROSITE-ProRule" id="PRU00169"/>
    </source>
</evidence>
<evidence type="ECO:0000256" key="3">
    <source>
        <dbReference type="ARBA" id="ARBA00023125"/>
    </source>
</evidence>
<dbReference type="PRINTS" id="PR00038">
    <property type="entry name" value="HTHLUXR"/>
</dbReference>
<dbReference type="Pfam" id="PF00196">
    <property type="entry name" value="GerE"/>
    <property type="match status" value="1"/>
</dbReference>
<evidence type="ECO:0000256" key="1">
    <source>
        <dbReference type="ARBA" id="ARBA00022553"/>
    </source>
</evidence>
<dbReference type="InterPro" id="IPR058245">
    <property type="entry name" value="NreC/VraR/RcsB-like_REC"/>
</dbReference>
<dbReference type="SUPFAM" id="SSF52172">
    <property type="entry name" value="CheY-like"/>
    <property type="match status" value="1"/>
</dbReference>
<feature type="domain" description="HTH luxR-type" evidence="6">
    <location>
        <begin position="144"/>
        <end position="209"/>
    </location>
</feature>
<dbReference type="InterPro" id="IPR001789">
    <property type="entry name" value="Sig_transdc_resp-reg_receiver"/>
</dbReference>
<evidence type="ECO:0000259" key="6">
    <source>
        <dbReference type="PROSITE" id="PS50043"/>
    </source>
</evidence>
<dbReference type="PROSITE" id="PS50110">
    <property type="entry name" value="RESPONSE_REGULATORY"/>
    <property type="match status" value="1"/>
</dbReference>
<organism evidence="8 9">
    <name type="scientific">Marmoricola endophyticus</name>
    <dbReference type="NCBI Taxonomy" id="2040280"/>
    <lineage>
        <taxon>Bacteria</taxon>
        <taxon>Bacillati</taxon>
        <taxon>Actinomycetota</taxon>
        <taxon>Actinomycetes</taxon>
        <taxon>Propionibacteriales</taxon>
        <taxon>Nocardioidaceae</taxon>
        <taxon>Marmoricola</taxon>
    </lineage>
</organism>